<evidence type="ECO:0000256" key="1">
    <source>
        <dbReference type="SAM" id="Phobius"/>
    </source>
</evidence>
<dbReference type="Gene3D" id="3.30.70.2390">
    <property type="match status" value="1"/>
</dbReference>
<dbReference type="Proteomes" id="UP000590811">
    <property type="component" value="Unassembled WGS sequence"/>
</dbReference>
<dbReference type="Pfam" id="PF13399">
    <property type="entry name" value="LytR_C"/>
    <property type="match status" value="1"/>
</dbReference>
<evidence type="ECO:0000259" key="2">
    <source>
        <dbReference type="Pfam" id="PF13399"/>
    </source>
</evidence>
<comment type="caution">
    <text evidence="4">The sequence shown here is derived from an EMBL/GenBank/DDBJ whole genome shotgun (WGS) entry which is preliminary data.</text>
</comment>
<reference evidence="4 5" key="1">
    <citation type="submission" date="2018-10" db="EMBL/GenBank/DDBJ databases">
        <title>Sequencing the genomes of 1000 actinobacteria strains.</title>
        <authorList>
            <person name="Klenk H.-P."/>
        </authorList>
    </citation>
    <scope>NUCLEOTIDE SEQUENCE [LARGE SCALE GENOMIC DNA]</scope>
    <source>
        <strain evidence="4 5">DSM 44267</strain>
    </source>
</reference>
<evidence type="ECO:0000313" key="5">
    <source>
        <dbReference type="Proteomes" id="UP000278440"/>
    </source>
</evidence>
<gene>
    <name evidence="4" type="ORF">DFJ68_2617</name>
    <name evidence="3" type="ORF">FHW14_001563</name>
</gene>
<evidence type="ECO:0000313" key="3">
    <source>
        <dbReference type="EMBL" id="MBB2986409.1"/>
    </source>
</evidence>
<evidence type="ECO:0000313" key="4">
    <source>
        <dbReference type="EMBL" id="RKT79158.1"/>
    </source>
</evidence>
<keyword evidence="1" id="KW-0812">Transmembrane</keyword>
<keyword evidence="1" id="KW-1133">Transmembrane helix</keyword>
<evidence type="ECO:0000313" key="6">
    <source>
        <dbReference type="Proteomes" id="UP000590811"/>
    </source>
</evidence>
<protein>
    <submittedName>
        <fullName evidence="3">Acetolactate synthase regulatory subunit</fullName>
    </submittedName>
    <submittedName>
        <fullName evidence="4">LytR cell envelope-related transcriptional attenuator</fullName>
    </submittedName>
</protein>
<feature type="transmembrane region" description="Helical" evidence="1">
    <location>
        <begin position="21"/>
        <end position="38"/>
    </location>
</feature>
<sequence>MTQTQEREATPYRVRRQRRSTIVVIVVLLALAGAFYYASTYFRDTTPQAVPCTTVVPAPVLKPIDVTLNVYNATTRKGLASSTAKVVRERGFKVKAVANDPKKASIKQSAQIRFGPSGAASARLVQSRVAGAVLVNDKRADDSVDLVLGNGFKAIRAEPPAATATSGAPICPTVTP</sequence>
<name>A0A495Y424_9MICO</name>
<feature type="domain" description="LytR/CpsA/Psr regulator C-terminal" evidence="2">
    <location>
        <begin position="65"/>
        <end position="152"/>
    </location>
</feature>
<dbReference type="EMBL" id="RBXT01000001">
    <property type="protein sequence ID" value="RKT79158.1"/>
    <property type="molecule type" value="Genomic_DNA"/>
</dbReference>
<dbReference type="InterPro" id="IPR027381">
    <property type="entry name" value="LytR/CpsA/Psr_C"/>
</dbReference>
<proteinExistence type="predicted"/>
<dbReference type="RefSeq" id="WP_121033848.1">
    <property type="nucleotide sequence ID" value="NZ_JACHVT010000003.1"/>
</dbReference>
<reference evidence="3 6" key="2">
    <citation type="submission" date="2020-08" db="EMBL/GenBank/DDBJ databases">
        <title>Genomic Encyclopedia of Type Strains, Phase IV (KMG-V): Genome sequencing to study the core and pangenomes of soil and plant-associated prokaryotes.</title>
        <authorList>
            <person name="Whitman W."/>
        </authorList>
    </citation>
    <scope>NUCLEOTIDE SEQUENCE [LARGE SCALE GENOMIC DNA]</scope>
    <source>
        <strain evidence="3 6">B3ACCR2</strain>
    </source>
</reference>
<dbReference type="Proteomes" id="UP000278440">
    <property type="component" value="Unassembled WGS sequence"/>
</dbReference>
<accession>A0A495Y424</accession>
<dbReference type="OrthoDB" id="4864198at2"/>
<keyword evidence="5" id="KW-1185">Reference proteome</keyword>
<dbReference type="AlphaFoldDB" id="A0A495Y424"/>
<keyword evidence="1" id="KW-0472">Membrane</keyword>
<dbReference type="EMBL" id="JACHVT010000003">
    <property type="protein sequence ID" value="MBB2986409.1"/>
    <property type="molecule type" value="Genomic_DNA"/>
</dbReference>
<organism evidence="4 5">
    <name type="scientific">Terracoccus luteus</name>
    <dbReference type="NCBI Taxonomy" id="53356"/>
    <lineage>
        <taxon>Bacteria</taxon>
        <taxon>Bacillati</taxon>
        <taxon>Actinomycetota</taxon>
        <taxon>Actinomycetes</taxon>
        <taxon>Micrococcales</taxon>
        <taxon>Intrasporangiaceae</taxon>
        <taxon>Terracoccus</taxon>
    </lineage>
</organism>